<evidence type="ECO:0000313" key="16">
    <source>
        <dbReference type="EMBL" id="PYH81904.1"/>
    </source>
</evidence>
<keyword evidence="10" id="KW-0624">Polysaccharide degradation</keyword>
<evidence type="ECO:0000259" key="14">
    <source>
        <dbReference type="PROSITE" id="PS50941"/>
    </source>
</evidence>
<feature type="domain" description="Chitin-binding type-1" evidence="14">
    <location>
        <begin position="72"/>
        <end position="124"/>
    </location>
</feature>
<gene>
    <name evidence="16" type="ORF">BO82DRAFT_414832</name>
</gene>
<dbReference type="SMART" id="SM00636">
    <property type="entry name" value="Glyco_18"/>
    <property type="match status" value="1"/>
</dbReference>
<comment type="catalytic activity">
    <reaction evidence="1">
        <text>Random endo-hydrolysis of N-acetyl-beta-D-glucosaminide (1-&gt;4)-beta-linkages in chitin and chitodextrins.</text>
        <dbReference type="EC" id="3.2.1.14"/>
    </reaction>
</comment>
<proteinExistence type="inferred from homology"/>
<dbReference type="GO" id="GO:0008061">
    <property type="term" value="F:chitin binding"/>
    <property type="evidence" value="ECO:0007669"/>
    <property type="project" value="UniProtKB-UniRule"/>
</dbReference>
<dbReference type="GO" id="GO:0000272">
    <property type="term" value="P:polysaccharide catabolic process"/>
    <property type="evidence" value="ECO:0007669"/>
    <property type="project" value="UniProtKB-KW"/>
</dbReference>
<feature type="chain" id="PRO_5016379517" description="chitinase" evidence="13">
    <location>
        <begin position="21"/>
        <end position="502"/>
    </location>
</feature>
<evidence type="ECO:0000256" key="13">
    <source>
        <dbReference type="SAM" id="SignalP"/>
    </source>
</evidence>
<dbReference type="GeneID" id="37142678"/>
<dbReference type="PROSITE" id="PS00026">
    <property type="entry name" value="CHIT_BIND_I_1"/>
    <property type="match status" value="1"/>
</dbReference>
<dbReference type="InterPro" id="IPR036861">
    <property type="entry name" value="Endochitinase-like_sf"/>
</dbReference>
<keyword evidence="7" id="KW-0843">Virulence</keyword>
<dbReference type="InterPro" id="IPR029070">
    <property type="entry name" value="Chitinase_insertion_sf"/>
</dbReference>
<dbReference type="EC" id="3.2.1.14" evidence="3"/>
<dbReference type="InterPro" id="IPR001223">
    <property type="entry name" value="Glyco_hydro18_cat"/>
</dbReference>
<organism evidence="16 17">
    <name type="scientific">Aspergillus uvarum CBS 121591</name>
    <dbReference type="NCBI Taxonomy" id="1448315"/>
    <lineage>
        <taxon>Eukaryota</taxon>
        <taxon>Fungi</taxon>
        <taxon>Dikarya</taxon>
        <taxon>Ascomycota</taxon>
        <taxon>Pezizomycotina</taxon>
        <taxon>Eurotiomycetes</taxon>
        <taxon>Eurotiomycetidae</taxon>
        <taxon>Eurotiales</taxon>
        <taxon>Aspergillaceae</taxon>
        <taxon>Aspergillus</taxon>
        <taxon>Aspergillus subgen. Circumdati</taxon>
    </lineage>
</organism>
<evidence type="ECO:0000256" key="11">
    <source>
        <dbReference type="PROSITE-ProRule" id="PRU00261"/>
    </source>
</evidence>
<keyword evidence="13" id="KW-0732">Signal</keyword>
<feature type="disulfide bond" evidence="11">
    <location>
        <begin position="89"/>
        <end position="101"/>
    </location>
</feature>
<dbReference type="SUPFAM" id="SSF57016">
    <property type="entry name" value="Plant lectins/antimicrobial peptides"/>
    <property type="match status" value="1"/>
</dbReference>
<dbReference type="SUPFAM" id="SSF51445">
    <property type="entry name" value="(Trans)glycosidases"/>
    <property type="match status" value="1"/>
</dbReference>
<evidence type="ECO:0000256" key="5">
    <source>
        <dbReference type="ARBA" id="ARBA00022801"/>
    </source>
</evidence>
<evidence type="ECO:0000256" key="8">
    <source>
        <dbReference type="ARBA" id="ARBA00023277"/>
    </source>
</evidence>
<dbReference type="RefSeq" id="XP_025492104.1">
    <property type="nucleotide sequence ID" value="XM_025639936.1"/>
</dbReference>
<dbReference type="InterPro" id="IPR053214">
    <property type="entry name" value="LysM12-like"/>
</dbReference>
<evidence type="ECO:0000256" key="9">
    <source>
        <dbReference type="ARBA" id="ARBA00023295"/>
    </source>
</evidence>
<dbReference type="OrthoDB" id="73875at2759"/>
<keyword evidence="9 12" id="KW-0326">Glycosidase</keyword>
<dbReference type="STRING" id="1448315.A0A319C9G1"/>
<dbReference type="SMART" id="SM00270">
    <property type="entry name" value="ChtBD1"/>
    <property type="match status" value="1"/>
</dbReference>
<dbReference type="Pfam" id="PF00704">
    <property type="entry name" value="Glyco_hydro_18"/>
    <property type="match status" value="1"/>
</dbReference>
<dbReference type="EMBL" id="KZ821699">
    <property type="protein sequence ID" value="PYH81904.1"/>
    <property type="molecule type" value="Genomic_DNA"/>
</dbReference>
<dbReference type="SUPFAM" id="SSF54556">
    <property type="entry name" value="Chitinase insertion domain"/>
    <property type="match status" value="1"/>
</dbReference>
<protein>
    <recommendedName>
        <fullName evidence="3">chitinase</fullName>
        <ecNumber evidence="3">3.2.1.14</ecNumber>
    </recommendedName>
</protein>
<dbReference type="InterPro" id="IPR001002">
    <property type="entry name" value="Chitin-bd_1"/>
</dbReference>
<accession>A0A319C9G1</accession>
<evidence type="ECO:0000256" key="6">
    <source>
        <dbReference type="ARBA" id="ARBA00023024"/>
    </source>
</evidence>
<keyword evidence="17" id="KW-1185">Reference proteome</keyword>
<feature type="signal peptide" evidence="13">
    <location>
        <begin position="1"/>
        <end position="20"/>
    </location>
</feature>
<keyword evidence="11" id="KW-1015">Disulfide bond</keyword>
<dbReference type="PANTHER" id="PTHR47700">
    <property type="entry name" value="V CHITINASE, PUTATIVE (AFU_ORTHOLOGUE AFUA_6G13720)-RELATED"/>
    <property type="match status" value="1"/>
</dbReference>
<evidence type="ECO:0000256" key="10">
    <source>
        <dbReference type="ARBA" id="ARBA00023326"/>
    </source>
</evidence>
<evidence type="ECO:0000256" key="4">
    <source>
        <dbReference type="ARBA" id="ARBA00022669"/>
    </source>
</evidence>
<dbReference type="VEuPathDB" id="FungiDB:BO82DRAFT_414832"/>
<evidence type="ECO:0000256" key="12">
    <source>
        <dbReference type="RuleBase" id="RU000489"/>
    </source>
</evidence>
<feature type="domain" description="GH18" evidence="15">
    <location>
        <begin position="125"/>
        <end position="484"/>
    </location>
</feature>
<feature type="disulfide bond" evidence="11">
    <location>
        <begin position="94"/>
        <end position="108"/>
    </location>
</feature>
<dbReference type="GO" id="GO:0006032">
    <property type="term" value="P:chitin catabolic process"/>
    <property type="evidence" value="ECO:0007669"/>
    <property type="project" value="UniProtKB-KW"/>
</dbReference>
<dbReference type="Proteomes" id="UP000248340">
    <property type="component" value="Unassembled WGS sequence"/>
</dbReference>
<dbReference type="Gene3D" id="3.20.20.80">
    <property type="entry name" value="Glycosidases"/>
    <property type="match status" value="1"/>
</dbReference>
<dbReference type="GO" id="GO:0008843">
    <property type="term" value="F:endochitinase activity"/>
    <property type="evidence" value="ECO:0007669"/>
    <property type="project" value="UniProtKB-EC"/>
</dbReference>
<comment type="similarity">
    <text evidence="2">Belongs to the glycosyl hydrolase 18 family. Chitinase class V subfamily.</text>
</comment>
<evidence type="ECO:0000256" key="7">
    <source>
        <dbReference type="ARBA" id="ARBA00023026"/>
    </source>
</evidence>
<keyword evidence="6" id="KW-0146">Chitin degradation</keyword>
<dbReference type="InterPro" id="IPR011583">
    <property type="entry name" value="Chitinase_II/V-like_cat"/>
</dbReference>
<dbReference type="PROSITE" id="PS51910">
    <property type="entry name" value="GH18_2"/>
    <property type="match status" value="1"/>
</dbReference>
<dbReference type="Gene3D" id="3.10.50.10">
    <property type="match status" value="1"/>
</dbReference>
<evidence type="ECO:0000256" key="3">
    <source>
        <dbReference type="ARBA" id="ARBA00012729"/>
    </source>
</evidence>
<dbReference type="PROSITE" id="PS50941">
    <property type="entry name" value="CHIT_BIND_I_2"/>
    <property type="match status" value="1"/>
</dbReference>
<evidence type="ECO:0000256" key="1">
    <source>
        <dbReference type="ARBA" id="ARBA00000822"/>
    </source>
</evidence>
<keyword evidence="4 11" id="KW-0147">Chitin-binding</keyword>
<dbReference type="InterPro" id="IPR001579">
    <property type="entry name" value="Glyco_hydro_18_chit_AS"/>
</dbReference>
<evidence type="ECO:0000313" key="17">
    <source>
        <dbReference type="Proteomes" id="UP000248340"/>
    </source>
</evidence>
<dbReference type="PROSITE" id="PS01095">
    <property type="entry name" value="GH18_1"/>
    <property type="match status" value="1"/>
</dbReference>
<dbReference type="CDD" id="cd00035">
    <property type="entry name" value="ChtBD1"/>
    <property type="match status" value="1"/>
</dbReference>
<evidence type="ECO:0000256" key="2">
    <source>
        <dbReference type="ARBA" id="ARBA00008682"/>
    </source>
</evidence>
<dbReference type="InterPro" id="IPR017853">
    <property type="entry name" value="GH"/>
</dbReference>
<keyword evidence="5 12" id="KW-0378">Hydrolase</keyword>
<evidence type="ECO:0000259" key="15">
    <source>
        <dbReference type="PROSITE" id="PS51910"/>
    </source>
</evidence>
<keyword evidence="8" id="KW-0119">Carbohydrate metabolism</keyword>
<dbReference type="Pfam" id="PF00187">
    <property type="entry name" value="Chitin_bind_1"/>
    <property type="match status" value="1"/>
</dbReference>
<dbReference type="AlphaFoldDB" id="A0A319C9G1"/>
<name>A0A319C9G1_9EURO</name>
<dbReference type="InterPro" id="IPR018371">
    <property type="entry name" value="Chitin-binding_1_CS"/>
</dbReference>
<sequence>MKSCLAFLAGLTASIGPVLAANTTDYTCSETKPCDLGCCSKRGLSLTSGSGVCGLGPKFCASDVCISSCDYKSECDPGWGMQWSNTSTCPLNVCCSQYGFCGTTSEFCGSATVSSPSCSGTSSDARTMGYYEGWNLEHACDTMTPNQIPLGYYTHLNFAFGSIDPDSFQIAPMASDVAALYQNVTVLKQTQPDLKVWISIGGWSFNDDDQPTKTTFSDLAASESAQKEFFASLITFMVQNGFDGVDIDWEYPAADDRNGRPEDYKNYPIFLNNLRKALDGTGLVFGLSITIPSSYWYMQHFDIVSMDPIIDWFNIMTYDLHGTWDGNDPYIGANALAHTNLTEIEQSLELLWRNNIDPAKVNLGLGFYGRSFTMSDPDCLHAGCPFKSGGKAGPCTATSGILSDAEIKAVIAAGATVTLDEAAAVKIVTWDTDQWVSYDDAETMKMKIDFANQHCLGGTMLWAVDMDTTNGSSINALGSDLSRAKSPTYANNATVGMDAAWS</sequence>
<reference evidence="16 17" key="1">
    <citation type="submission" date="2016-12" db="EMBL/GenBank/DDBJ databases">
        <title>The genomes of Aspergillus section Nigri reveals drivers in fungal speciation.</title>
        <authorList>
            <consortium name="DOE Joint Genome Institute"/>
            <person name="Vesth T.C."/>
            <person name="Nybo J."/>
            <person name="Theobald S."/>
            <person name="Brandl J."/>
            <person name="Frisvad J.C."/>
            <person name="Nielsen K.F."/>
            <person name="Lyhne E.K."/>
            <person name="Kogle M.E."/>
            <person name="Kuo A."/>
            <person name="Riley R."/>
            <person name="Clum A."/>
            <person name="Nolan M."/>
            <person name="Lipzen A."/>
            <person name="Salamov A."/>
            <person name="Henrissat B."/>
            <person name="Wiebenga A."/>
            <person name="De Vries R.P."/>
            <person name="Grigoriev I.V."/>
            <person name="Mortensen U.H."/>
            <person name="Andersen M.R."/>
            <person name="Baker S.E."/>
        </authorList>
    </citation>
    <scope>NUCLEOTIDE SEQUENCE [LARGE SCALE GENOMIC DNA]</scope>
    <source>
        <strain evidence="16 17">CBS 121591</strain>
    </source>
</reference>
<dbReference type="Gene3D" id="3.30.60.10">
    <property type="entry name" value="Endochitinase-like"/>
    <property type="match status" value="1"/>
</dbReference>
<comment type="caution">
    <text evidence="11">Lacks conserved residue(s) required for the propagation of feature annotation.</text>
</comment>
<dbReference type="PANTHER" id="PTHR47700:SF2">
    <property type="entry name" value="CHITINASE"/>
    <property type="match status" value="1"/>
</dbReference>